<reference evidence="9 10" key="1">
    <citation type="submission" date="2021-03" db="EMBL/GenBank/DDBJ databases">
        <title>Genomic Encyclopedia of Type Strains, Phase IV (KMG-IV): sequencing the most valuable type-strain genomes for metagenomic binning, comparative biology and taxonomic classification.</title>
        <authorList>
            <person name="Goeker M."/>
        </authorList>
    </citation>
    <scope>NUCLEOTIDE SEQUENCE [LARGE SCALE GENOMIC DNA]</scope>
    <source>
        <strain evidence="9 10">DSM 1289</strain>
    </source>
</reference>
<dbReference type="InterPro" id="IPR017588">
    <property type="entry name" value="UacT-like"/>
</dbReference>
<feature type="transmembrane region" description="Helical" evidence="8">
    <location>
        <begin position="83"/>
        <end position="102"/>
    </location>
</feature>
<dbReference type="Pfam" id="PF00860">
    <property type="entry name" value="Xan_ur_permease"/>
    <property type="match status" value="1"/>
</dbReference>
<feature type="transmembrane region" description="Helical" evidence="8">
    <location>
        <begin position="31"/>
        <end position="50"/>
    </location>
</feature>
<sequence>MEKNKVTNESVFDLEGKPPLLKCLPLSLQHILAMIVGTVTVPIVVGSAVGVPGDQITLLVQYALITAGVATLIQLYPPFGFGSGLPIIYGIGFTYVPTLVAVAKGYGIASIFGAQIVAGIVTIIIGICIKRIRKLFPNIVTGTVVLTIGLSLFPVGVNYIAGGTGNANYGSLANWALATFTLFVVIGLNQFAKGYAKLASLFLGIMIGYVVAFVFEMVDLSPIKEAGWVALPKPLSFGIQFDLPVVLSVAIVSIVNAIQSIGDLSATTISGMDRDITGKELSRGVIGSGIATIFGSIFGGLPPSAYSQNVGIVAMNKVISKYVFAIAGIFMLLAGFIPKFGSLMTTIPYAVLGGATMSIFSMIMMTGMRLIFTQELSSRNTTIVGLAIALAMGITSVPEAQVLFPEFVQMVFGESPIVIAAIVAFTLNLIIPEKSLAQESKERAEMVSAKKSKIKELKKEV</sequence>
<feature type="transmembrane region" description="Helical" evidence="8">
    <location>
        <begin position="410"/>
        <end position="431"/>
    </location>
</feature>
<dbReference type="RefSeq" id="WP_209455756.1">
    <property type="nucleotide sequence ID" value="NZ_BAAACS010000017.1"/>
</dbReference>
<keyword evidence="4" id="KW-1003">Cell membrane</keyword>
<gene>
    <name evidence="9" type="ORF">J2Z43_000588</name>
</gene>
<dbReference type="InterPro" id="IPR006043">
    <property type="entry name" value="NCS2"/>
</dbReference>
<dbReference type="NCBIfam" id="TIGR00801">
    <property type="entry name" value="ncs2"/>
    <property type="match status" value="1"/>
</dbReference>
<comment type="similarity">
    <text evidence="2">Belongs to the nucleobase:cation symporter-2 (NCS2) (TC 2.A.40) family.</text>
</comment>
<feature type="transmembrane region" description="Helical" evidence="8">
    <location>
        <begin position="56"/>
        <end position="76"/>
    </location>
</feature>
<accession>A0ABS4E8F6</accession>
<feature type="transmembrane region" description="Helical" evidence="8">
    <location>
        <begin position="322"/>
        <end position="341"/>
    </location>
</feature>
<evidence type="ECO:0000256" key="1">
    <source>
        <dbReference type="ARBA" id="ARBA00004651"/>
    </source>
</evidence>
<proteinExistence type="inferred from homology"/>
<dbReference type="PANTHER" id="PTHR42810">
    <property type="entry name" value="PURINE PERMEASE C1399.01C-RELATED"/>
    <property type="match status" value="1"/>
</dbReference>
<dbReference type="InterPro" id="IPR006042">
    <property type="entry name" value="Xan_ur_permease"/>
</dbReference>
<feature type="transmembrane region" description="Helical" evidence="8">
    <location>
        <begin position="136"/>
        <end position="160"/>
    </location>
</feature>
<keyword evidence="7 8" id="KW-0472">Membrane</keyword>
<evidence type="ECO:0000256" key="2">
    <source>
        <dbReference type="ARBA" id="ARBA00008821"/>
    </source>
</evidence>
<feature type="transmembrane region" description="Helical" evidence="8">
    <location>
        <begin position="235"/>
        <end position="258"/>
    </location>
</feature>
<comment type="caution">
    <text evidence="9">The sequence shown here is derived from an EMBL/GenBank/DDBJ whole genome shotgun (WGS) entry which is preliminary data.</text>
</comment>
<keyword evidence="6 8" id="KW-1133">Transmembrane helix</keyword>
<evidence type="ECO:0000313" key="10">
    <source>
        <dbReference type="Proteomes" id="UP000767291"/>
    </source>
</evidence>
<evidence type="ECO:0000256" key="4">
    <source>
        <dbReference type="ARBA" id="ARBA00022475"/>
    </source>
</evidence>
<keyword evidence="10" id="KW-1185">Reference proteome</keyword>
<dbReference type="PROSITE" id="PS01116">
    <property type="entry name" value="XANTH_URACIL_PERMASE"/>
    <property type="match status" value="1"/>
</dbReference>
<evidence type="ECO:0000256" key="8">
    <source>
        <dbReference type="SAM" id="Phobius"/>
    </source>
</evidence>
<dbReference type="NCBIfam" id="NF037981">
    <property type="entry name" value="NCS2_1"/>
    <property type="match status" value="1"/>
</dbReference>
<dbReference type="PANTHER" id="PTHR42810:SF2">
    <property type="entry name" value="PURINE PERMEASE C1399.01C-RELATED"/>
    <property type="match status" value="1"/>
</dbReference>
<evidence type="ECO:0000313" key="9">
    <source>
        <dbReference type="EMBL" id="MBP1854198.1"/>
    </source>
</evidence>
<evidence type="ECO:0000256" key="6">
    <source>
        <dbReference type="ARBA" id="ARBA00022989"/>
    </source>
</evidence>
<dbReference type="NCBIfam" id="TIGR03173">
    <property type="entry name" value="pbuX"/>
    <property type="match status" value="1"/>
</dbReference>
<evidence type="ECO:0000256" key="7">
    <source>
        <dbReference type="ARBA" id="ARBA00023136"/>
    </source>
</evidence>
<comment type="subcellular location">
    <subcellularLocation>
        <location evidence="1">Cell membrane</location>
        <topology evidence="1">Multi-pass membrane protein</topology>
    </subcellularLocation>
</comment>
<dbReference type="EMBL" id="JAGGJX010000001">
    <property type="protein sequence ID" value="MBP1854198.1"/>
    <property type="molecule type" value="Genomic_DNA"/>
</dbReference>
<keyword evidence="5 8" id="KW-0812">Transmembrane</keyword>
<feature type="transmembrane region" description="Helical" evidence="8">
    <location>
        <begin position="347"/>
        <end position="371"/>
    </location>
</feature>
<feature type="transmembrane region" description="Helical" evidence="8">
    <location>
        <begin position="198"/>
        <end position="215"/>
    </location>
</feature>
<keyword evidence="3" id="KW-0813">Transport</keyword>
<evidence type="ECO:0000256" key="5">
    <source>
        <dbReference type="ARBA" id="ARBA00022692"/>
    </source>
</evidence>
<protein>
    <submittedName>
        <fullName evidence="9">NCS2 family nucleobase:cation symporter-2</fullName>
    </submittedName>
</protein>
<feature type="transmembrane region" description="Helical" evidence="8">
    <location>
        <begin position="172"/>
        <end position="191"/>
    </location>
</feature>
<feature type="transmembrane region" description="Helical" evidence="8">
    <location>
        <begin position="108"/>
        <end position="129"/>
    </location>
</feature>
<organism evidence="9 10">
    <name type="scientific">Metaclostridioides mangenotii</name>
    <dbReference type="NCBI Taxonomy" id="1540"/>
    <lineage>
        <taxon>Bacteria</taxon>
        <taxon>Bacillati</taxon>
        <taxon>Bacillota</taxon>
        <taxon>Clostridia</taxon>
        <taxon>Peptostreptococcales</taxon>
        <taxon>Peptostreptococcaceae</taxon>
        <taxon>Metaclostridioides</taxon>
    </lineage>
</organism>
<feature type="transmembrane region" description="Helical" evidence="8">
    <location>
        <begin position="383"/>
        <end position="404"/>
    </location>
</feature>
<name>A0ABS4E8F6_9FIRM</name>
<dbReference type="Proteomes" id="UP000767291">
    <property type="component" value="Unassembled WGS sequence"/>
</dbReference>
<evidence type="ECO:0000256" key="3">
    <source>
        <dbReference type="ARBA" id="ARBA00022448"/>
    </source>
</evidence>